<evidence type="ECO:0000256" key="3">
    <source>
        <dbReference type="ARBA" id="ARBA00022840"/>
    </source>
</evidence>
<protein>
    <submittedName>
        <fullName evidence="5">ABC transporter, ATP-binding protein</fullName>
    </submittedName>
</protein>
<dbReference type="GO" id="GO:0005524">
    <property type="term" value="F:ATP binding"/>
    <property type="evidence" value="ECO:0007669"/>
    <property type="project" value="UniProtKB-KW"/>
</dbReference>
<feature type="domain" description="ABC transporter" evidence="4">
    <location>
        <begin position="10"/>
        <end position="263"/>
    </location>
</feature>
<evidence type="ECO:0000256" key="2">
    <source>
        <dbReference type="ARBA" id="ARBA00022741"/>
    </source>
</evidence>
<dbReference type="EMBL" id="CP001186">
    <property type="protein sequence ID" value="ACK94913.1"/>
    <property type="molecule type" value="Genomic_DNA"/>
</dbReference>
<name>B7ISD6_BACC2</name>
<dbReference type="GO" id="GO:0016887">
    <property type="term" value="F:ATP hydrolysis activity"/>
    <property type="evidence" value="ECO:0007669"/>
    <property type="project" value="InterPro"/>
</dbReference>
<dbReference type="PANTHER" id="PTHR42711">
    <property type="entry name" value="ABC TRANSPORTER ATP-BINDING PROTEIN"/>
    <property type="match status" value="1"/>
</dbReference>
<dbReference type="InterPro" id="IPR003593">
    <property type="entry name" value="AAA+_ATPase"/>
</dbReference>
<dbReference type="KEGG" id="bcg:BCG9842_B3395"/>
<dbReference type="Proteomes" id="UP000006744">
    <property type="component" value="Chromosome"/>
</dbReference>
<keyword evidence="1" id="KW-0813">Transport</keyword>
<evidence type="ECO:0000256" key="1">
    <source>
        <dbReference type="ARBA" id="ARBA00022448"/>
    </source>
</evidence>
<sequence>MGGGKGVYSIKVNNLQKEYRFHRKEPGFLGSIKSMVNRKYEQKIAVNDLSFKLKQGDFAGFIGPNGAGKTTTLKILTGILTPSHGEVEIMGCVPWKRSLEHRRQISIMMGNRGQLIWDLPPLETFELNKELYSISSKDYKNRLEELSGLLEVEHLLKVQTRKLSLGERMKMEMIAALLHAPKVLFLDEPTIGLDLFAQKKIRGFLKEYNQRYNATILLTSHYLDDIQDLCEKLMILNKGNLVYNGLTADIMKDFDVNKYISVSFKEKISSSQIERLGAKVTLQEQNKMVLCVNKNEMKNVATILLNSFPIEDLTVENISIEGVIEKIYSKSNKQLIRG</sequence>
<accession>B7ISD6</accession>
<dbReference type="InterPro" id="IPR027417">
    <property type="entry name" value="P-loop_NTPase"/>
</dbReference>
<dbReference type="Pfam" id="PF00005">
    <property type="entry name" value="ABC_tran"/>
    <property type="match status" value="1"/>
</dbReference>
<evidence type="ECO:0000313" key="5">
    <source>
        <dbReference type="EMBL" id="ACK94913.1"/>
    </source>
</evidence>
<organism evidence="5 6">
    <name type="scientific">Bacillus cereus (strain G9842)</name>
    <dbReference type="NCBI Taxonomy" id="405531"/>
    <lineage>
        <taxon>Bacteria</taxon>
        <taxon>Bacillati</taxon>
        <taxon>Bacillota</taxon>
        <taxon>Bacilli</taxon>
        <taxon>Bacillales</taxon>
        <taxon>Bacillaceae</taxon>
        <taxon>Bacillus</taxon>
        <taxon>Bacillus cereus group</taxon>
    </lineage>
</organism>
<dbReference type="InterPro" id="IPR017871">
    <property type="entry name" value="ABC_transporter-like_CS"/>
</dbReference>
<keyword evidence="2" id="KW-0547">Nucleotide-binding</keyword>
<dbReference type="PROSITE" id="PS50893">
    <property type="entry name" value="ABC_TRANSPORTER_2"/>
    <property type="match status" value="1"/>
</dbReference>
<keyword evidence="3 5" id="KW-0067">ATP-binding</keyword>
<dbReference type="SMART" id="SM00382">
    <property type="entry name" value="AAA"/>
    <property type="match status" value="1"/>
</dbReference>
<evidence type="ECO:0000259" key="4">
    <source>
        <dbReference type="PROSITE" id="PS50893"/>
    </source>
</evidence>
<dbReference type="Gene3D" id="3.40.50.300">
    <property type="entry name" value="P-loop containing nucleotide triphosphate hydrolases"/>
    <property type="match status" value="1"/>
</dbReference>
<gene>
    <name evidence="5" type="ordered locus">BCG9842_B3395</name>
</gene>
<proteinExistence type="predicted"/>
<reference evidence="5 6" key="1">
    <citation type="submission" date="2008-10" db="EMBL/GenBank/DDBJ databases">
        <title>Genome sequence of Bacillus cereus G9842.</title>
        <authorList>
            <person name="Dodson R.J."/>
            <person name="Durkin A.S."/>
            <person name="Rosovitz M.J."/>
            <person name="Rasko D.A."/>
            <person name="Hoffmaster A."/>
            <person name="Ravel J."/>
            <person name="Sutton G."/>
        </authorList>
    </citation>
    <scope>NUCLEOTIDE SEQUENCE [LARGE SCALE GENOMIC DNA]</scope>
    <source>
        <strain evidence="5 6">G9842</strain>
    </source>
</reference>
<dbReference type="PROSITE" id="PS00211">
    <property type="entry name" value="ABC_TRANSPORTER_1"/>
    <property type="match status" value="1"/>
</dbReference>
<dbReference type="InterPro" id="IPR003439">
    <property type="entry name" value="ABC_transporter-like_ATP-bd"/>
</dbReference>
<dbReference type="AlphaFoldDB" id="B7ISD6"/>
<dbReference type="HOGENOM" id="CLU_000604_1_2_9"/>
<evidence type="ECO:0000313" key="6">
    <source>
        <dbReference type="Proteomes" id="UP000006744"/>
    </source>
</evidence>
<dbReference type="PANTHER" id="PTHR42711:SF4">
    <property type="entry name" value="ABC TRANSPORTER RELATED"/>
    <property type="match status" value="1"/>
</dbReference>
<dbReference type="SUPFAM" id="SSF52540">
    <property type="entry name" value="P-loop containing nucleoside triphosphate hydrolases"/>
    <property type="match status" value="1"/>
</dbReference>
<dbReference type="InterPro" id="IPR050763">
    <property type="entry name" value="ABC_transporter_ATP-binding"/>
</dbReference>